<dbReference type="GO" id="GO:0045121">
    <property type="term" value="C:membrane raft"/>
    <property type="evidence" value="ECO:0007669"/>
    <property type="project" value="TreeGrafter"/>
</dbReference>
<sequence>MAARLALQAKESVVGACAAYLPQEHWHLIRQHDDGGFSLDPIDPILEMYGGHRDLFKEILKFRMFPGSHKLFDGGLTELLTTEETVFCNAARQQFIYKQDYFQLVFELVMTANPDTETDVMPMISYYIQGKEKELNGICELYPYKDEKIVELQGRFNKGLTTRALKTIRLAKNEKTVDGLLTKFKEILPKNDDDPEYAAIRKLIESHVELKPVKKFHTYYEDWINRVAISIQILEGFISENPEIFQLKTEGPAIVRVLTDRDQLVMTHELLSEMRKAGMDCRAIENEIQKSPALSTWDFDTVQAKLGNLMENIEFVFSPVKRTRHRAIYIPTIDGGYCIPAGDAFKESFHYMMSVKCVFQQLGEWPGPDAKNVLDFCEDIVEVLMEDFHGTRFINVKQVAELHEALEFNFSEFIPDILDRRKMAVYKISNRGFNGQDVVMEMERFGYLRTCPGIDRYAEPTVEQIKKDYETDTLRTWHMYIALERCMAIGVLGRYPSVEHFFHLNKMCTSLRILCRQCQAAKNAAEEEAKENAPPSPPAEINAEAENAAKEEAKENAPPSPPAEITGKESTED</sequence>
<protein>
    <recommendedName>
        <fullName evidence="2">DUF7809 domain-containing protein</fullName>
    </recommendedName>
</protein>
<dbReference type="STRING" id="135651.G0MUI8"/>
<dbReference type="OrthoDB" id="5795035at2759"/>
<dbReference type="AlphaFoldDB" id="G0MUI8"/>
<dbReference type="eggNOG" id="ENOG502RT6Q">
    <property type="taxonomic scope" value="Eukaryota"/>
</dbReference>
<dbReference type="InterPro" id="IPR056711">
    <property type="entry name" value="DUF7809"/>
</dbReference>
<dbReference type="GO" id="GO:0045087">
    <property type="term" value="P:innate immune response"/>
    <property type="evidence" value="ECO:0007669"/>
    <property type="project" value="TreeGrafter"/>
</dbReference>
<evidence type="ECO:0000313" key="4">
    <source>
        <dbReference type="Proteomes" id="UP000008068"/>
    </source>
</evidence>
<reference evidence="4" key="1">
    <citation type="submission" date="2011-07" db="EMBL/GenBank/DDBJ databases">
        <authorList>
            <consortium name="Caenorhabditis brenneri Sequencing and Analysis Consortium"/>
            <person name="Wilson R.K."/>
        </authorList>
    </citation>
    <scope>NUCLEOTIDE SEQUENCE [LARGE SCALE GENOMIC DNA]</scope>
    <source>
        <strain evidence="4">PB2801</strain>
    </source>
</reference>
<organism evidence="4">
    <name type="scientific">Caenorhabditis brenneri</name>
    <name type="common">Nematode worm</name>
    <dbReference type="NCBI Taxonomy" id="135651"/>
    <lineage>
        <taxon>Eukaryota</taxon>
        <taxon>Metazoa</taxon>
        <taxon>Ecdysozoa</taxon>
        <taxon>Nematoda</taxon>
        <taxon>Chromadorea</taxon>
        <taxon>Rhabditida</taxon>
        <taxon>Rhabditina</taxon>
        <taxon>Rhabditomorpha</taxon>
        <taxon>Rhabditoidea</taxon>
        <taxon>Rhabditidae</taxon>
        <taxon>Peloderinae</taxon>
        <taxon>Caenorhabditis</taxon>
    </lineage>
</organism>
<accession>G0MUI8</accession>
<dbReference type="Proteomes" id="UP000008068">
    <property type="component" value="Unassembled WGS sequence"/>
</dbReference>
<feature type="domain" description="DUF7809" evidence="2">
    <location>
        <begin position="95"/>
        <end position="247"/>
    </location>
</feature>
<feature type="region of interest" description="Disordered" evidence="1">
    <location>
        <begin position="524"/>
        <end position="573"/>
    </location>
</feature>
<gene>
    <name evidence="3" type="ORF">CAEBREN_22041</name>
</gene>
<evidence type="ECO:0000313" key="3">
    <source>
        <dbReference type="EMBL" id="EGT44020.1"/>
    </source>
</evidence>
<evidence type="ECO:0000256" key="1">
    <source>
        <dbReference type="SAM" id="MobiDB-lite"/>
    </source>
</evidence>
<proteinExistence type="predicted"/>
<dbReference type="InParanoid" id="G0MUI8"/>
<dbReference type="PANTHER" id="PTHR21447:SF11">
    <property type="entry name" value="RING-TYPE DOMAIN-CONTAINING PROTEIN"/>
    <property type="match status" value="1"/>
</dbReference>
<keyword evidence="4" id="KW-1185">Reference proteome</keyword>
<dbReference type="HOGENOM" id="CLU_007994_2_0_1"/>
<dbReference type="PANTHER" id="PTHR21447">
    <property type="entry name" value="RING-TYPE DOMAIN-CONTAINING PROTEIN-RELATED"/>
    <property type="match status" value="1"/>
</dbReference>
<evidence type="ECO:0000259" key="2">
    <source>
        <dbReference type="Pfam" id="PF25100"/>
    </source>
</evidence>
<dbReference type="Pfam" id="PF25100">
    <property type="entry name" value="DUF7809"/>
    <property type="match status" value="1"/>
</dbReference>
<dbReference type="EMBL" id="GL379812">
    <property type="protein sequence ID" value="EGT44020.1"/>
    <property type="molecule type" value="Genomic_DNA"/>
</dbReference>
<name>G0MUI8_CAEBE</name>